<proteinExistence type="predicted"/>
<keyword evidence="2" id="KW-1185">Reference proteome</keyword>
<accession>M2YK74</accession>
<evidence type="ECO:0000313" key="1">
    <source>
        <dbReference type="EMBL" id="EME78160.1"/>
    </source>
</evidence>
<name>M2YK74_PSEFD</name>
<dbReference type="HOGENOM" id="CLU_674599_0_0_1"/>
<sequence length="408" mass="46745">MANVSSIRRPYSSLEDATEELVKVTVSYDATTAHHFVKRKLLCETSKWFKQELGDEAVSHVRIHKCVGTYECVKHYIHWLNTGTLASEDTQVPVWDERIEDKEYELLTLLWYFGKKYGISGFQDAAISAMLARMESSKAAGELILVGKNCINFAYHPDADPSRDLKPPSKLHEIFVEMYATQDSSSHLEKIQEGLSPTFLADLCKRQNAQLHARSLRSASKRLAEDNACDFHQHGSEEVCYAGGPAAKRQRKDHAANEPCERAMIRSRTGVVWAEILQASDFQKVQERKVLLARSASRVACMGPETLTQDIVFVYVKTPSTPQYQWPHWKRFTVLRSTVTKSDSPIFRSWPSFRDWCIISARPECFAPWIQWLERGVITPEALHTQSDIWPHEKEELPVYVHLAKWYA</sequence>
<dbReference type="GeneID" id="19335871"/>
<dbReference type="OrthoDB" id="3646506at2759"/>
<dbReference type="VEuPathDB" id="FungiDB:MYCFIDRAFT_200473"/>
<dbReference type="EMBL" id="KB446564">
    <property type="protein sequence ID" value="EME78160.1"/>
    <property type="molecule type" value="Genomic_DNA"/>
</dbReference>
<gene>
    <name evidence="1" type="ORF">MYCFIDRAFT_200473</name>
</gene>
<dbReference type="KEGG" id="pfj:MYCFIDRAFT_200473"/>
<dbReference type="RefSeq" id="XP_007931846.1">
    <property type="nucleotide sequence ID" value="XM_007933655.1"/>
</dbReference>
<evidence type="ECO:0008006" key="3">
    <source>
        <dbReference type="Google" id="ProtNLM"/>
    </source>
</evidence>
<dbReference type="Proteomes" id="UP000016932">
    <property type="component" value="Unassembled WGS sequence"/>
</dbReference>
<protein>
    <recommendedName>
        <fullName evidence="3">BTB domain-containing protein</fullName>
    </recommendedName>
</protein>
<reference evidence="1 2" key="1">
    <citation type="journal article" date="2012" name="PLoS Pathog.">
        <title>Diverse lifestyles and strategies of plant pathogenesis encoded in the genomes of eighteen Dothideomycetes fungi.</title>
        <authorList>
            <person name="Ohm R.A."/>
            <person name="Feau N."/>
            <person name="Henrissat B."/>
            <person name="Schoch C.L."/>
            <person name="Horwitz B.A."/>
            <person name="Barry K.W."/>
            <person name="Condon B.J."/>
            <person name="Copeland A.C."/>
            <person name="Dhillon B."/>
            <person name="Glaser F."/>
            <person name="Hesse C.N."/>
            <person name="Kosti I."/>
            <person name="LaButti K."/>
            <person name="Lindquist E.A."/>
            <person name="Lucas S."/>
            <person name="Salamov A.A."/>
            <person name="Bradshaw R.E."/>
            <person name="Ciuffetti L."/>
            <person name="Hamelin R.C."/>
            <person name="Kema G.H.J."/>
            <person name="Lawrence C."/>
            <person name="Scott J.A."/>
            <person name="Spatafora J.W."/>
            <person name="Turgeon B.G."/>
            <person name="de Wit P.J.G.M."/>
            <person name="Zhong S."/>
            <person name="Goodwin S.B."/>
            <person name="Grigoriev I.V."/>
        </authorList>
    </citation>
    <scope>NUCLEOTIDE SEQUENCE [LARGE SCALE GENOMIC DNA]</scope>
    <source>
        <strain evidence="1 2">CIRAD86</strain>
    </source>
</reference>
<evidence type="ECO:0000313" key="2">
    <source>
        <dbReference type="Proteomes" id="UP000016932"/>
    </source>
</evidence>
<dbReference type="AlphaFoldDB" id="M2YK74"/>
<organism evidence="1 2">
    <name type="scientific">Pseudocercospora fijiensis (strain CIRAD86)</name>
    <name type="common">Black leaf streak disease fungus</name>
    <name type="synonym">Mycosphaerella fijiensis</name>
    <dbReference type="NCBI Taxonomy" id="383855"/>
    <lineage>
        <taxon>Eukaryota</taxon>
        <taxon>Fungi</taxon>
        <taxon>Dikarya</taxon>
        <taxon>Ascomycota</taxon>
        <taxon>Pezizomycotina</taxon>
        <taxon>Dothideomycetes</taxon>
        <taxon>Dothideomycetidae</taxon>
        <taxon>Mycosphaerellales</taxon>
        <taxon>Mycosphaerellaceae</taxon>
        <taxon>Pseudocercospora</taxon>
    </lineage>
</organism>